<evidence type="ECO:0008006" key="4">
    <source>
        <dbReference type="Google" id="ProtNLM"/>
    </source>
</evidence>
<feature type="compositionally biased region" description="Polar residues" evidence="1">
    <location>
        <begin position="458"/>
        <end position="472"/>
    </location>
</feature>
<dbReference type="AlphaFoldDB" id="A0A9P6MFD3"/>
<organism evidence="2 3">
    <name type="scientific">Entomortierella chlamydospora</name>
    <dbReference type="NCBI Taxonomy" id="101097"/>
    <lineage>
        <taxon>Eukaryota</taxon>
        <taxon>Fungi</taxon>
        <taxon>Fungi incertae sedis</taxon>
        <taxon>Mucoromycota</taxon>
        <taxon>Mortierellomycotina</taxon>
        <taxon>Mortierellomycetes</taxon>
        <taxon>Mortierellales</taxon>
        <taxon>Mortierellaceae</taxon>
        <taxon>Entomortierella</taxon>
    </lineage>
</organism>
<accession>A0A9P6MFD3</accession>
<keyword evidence="3" id="KW-1185">Reference proteome</keyword>
<dbReference type="EMBL" id="JAAAID010003615">
    <property type="protein sequence ID" value="KAF9996817.1"/>
    <property type="molecule type" value="Genomic_DNA"/>
</dbReference>
<evidence type="ECO:0000313" key="3">
    <source>
        <dbReference type="Proteomes" id="UP000703661"/>
    </source>
</evidence>
<feature type="region of interest" description="Disordered" evidence="1">
    <location>
        <begin position="433"/>
        <end position="472"/>
    </location>
</feature>
<gene>
    <name evidence="2" type="ORF">BGZ80_007159</name>
</gene>
<sequence>MDDGTEKQMLYQPRLEANTNPYPMMIPLPPQEFSLLNRVQEGVDVKASLRQLRLGRLRERGDDIYIPPRAKSSLNEAYEFDLTSKVQEFLSSDGKVFLLLGNSGAGKSAFNRALEISLWDNYDEINGRIPLFINLPTIDKPETSLIDKHLRKLNFKETGIRILKAHREFIMICDGYDESQQTRNLYMSNQLNQPGGWRAQMVISCRTEYNGVDYKHCFEPIDRNGSGKAGLFQEAIISPFNESQIQDYINQYVSLTKTLWKSEDYQRALRQVPNLQDLVTNPFFLKLALEMLPQHLGNNSQISTTCTTRTELYDDFVAQWIDRGKLRLGEMDLNPYDRKTFKRMTDMGFQQHGITYLKELATAIYEHQDGNPMVRYTSHADRGTWKEAFFSERDGGHLLWEVIPLTRNGDQYRFIHKSLLEYGLALAVFGPSKRDEDTETTPSMSRHGCGNSAIRFESPSSTEKTATVDNNSLLDSPLGKRNLVGERSILQFLTERAQQEP</sequence>
<protein>
    <recommendedName>
        <fullName evidence="4">NACHT domain-containing protein</fullName>
    </recommendedName>
</protein>
<proteinExistence type="predicted"/>
<dbReference type="Proteomes" id="UP000703661">
    <property type="component" value="Unassembled WGS sequence"/>
</dbReference>
<comment type="caution">
    <text evidence="2">The sequence shown here is derived from an EMBL/GenBank/DDBJ whole genome shotgun (WGS) entry which is preliminary data.</text>
</comment>
<evidence type="ECO:0000256" key="1">
    <source>
        <dbReference type="SAM" id="MobiDB-lite"/>
    </source>
</evidence>
<reference evidence="2" key="1">
    <citation type="journal article" date="2020" name="Fungal Divers.">
        <title>Resolving the Mortierellaceae phylogeny through synthesis of multi-gene phylogenetics and phylogenomics.</title>
        <authorList>
            <person name="Vandepol N."/>
            <person name="Liber J."/>
            <person name="Desiro A."/>
            <person name="Na H."/>
            <person name="Kennedy M."/>
            <person name="Barry K."/>
            <person name="Grigoriev I.V."/>
            <person name="Miller A.N."/>
            <person name="O'Donnell K."/>
            <person name="Stajich J.E."/>
            <person name="Bonito G."/>
        </authorList>
    </citation>
    <scope>NUCLEOTIDE SEQUENCE</scope>
    <source>
        <strain evidence="2">NRRL 2769</strain>
    </source>
</reference>
<dbReference type="InterPro" id="IPR027417">
    <property type="entry name" value="P-loop_NTPase"/>
</dbReference>
<dbReference type="Gene3D" id="3.40.50.300">
    <property type="entry name" value="P-loop containing nucleotide triphosphate hydrolases"/>
    <property type="match status" value="1"/>
</dbReference>
<feature type="non-terminal residue" evidence="2">
    <location>
        <position position="501"/>
    </location>
</feature>
<name>A0A9P6MFD3_9FUNG</name>
<evidence type="ECO:0000313" key="2">
    <source>
        <dbReference type="EMBL" id="KAF9996817.1"/>
    </source>
</evidence>